<keyword evidence="3" id="KW-0479">Metal-binding</keyword>
<comment type="similarity">
    <text evidence="2">Belongs to the DODA-type extradiol aromatic ring-opening dioxygenase family.</text>
</comment>
<dbReference type="EMBL" id="CP022987">
    <property type="protein sequence ID" value="QAA94351.1"/>
    <property type="molecule type" value="Genomic_DNA"/>
</dbReference>
<dbReference type="RefSeq" id="WP_128355364.1">
    <property type="nucleotide sequence ID" value="NZ_CP022987.1"/>
</dbReference>
<dbReference type="KEGG" id="pus:CKA81_11280"/>
<dbReference type="AlphaFoldDB" id="A0A410GDI8"/>
<evidence type="ECO:0000256" key="4">
    <source>
        <dbReference type="ARBA" id="ARBA00022833"/>
    </source>
</evidence>
<evidence type="ECO:0000259" key="6">
    <source>
        <dbReference type="Pfam" id="PF02900"/>
    </source>
</evidence>
<dbReference type="GO" id="GO:0008270">
    <property type="term" value="F:zinc ion binding"/>
    <property type="evidence" value="ECO:0007669"/>
    <property type="project" value="InterPro"/>
</dbReference>
<dbReference type="InterPro" id="IPR004183">
    <property type="entry name" value="Xdiol_dOase_suB"/>
</dbReference>
<sequence length="277" mass="30539">MTTRFPVYFVSHGGGPWPYVDSMKPMYAKTERGFSELPARLPAKPKAVLVISGHWEAEDFTVSTAEHPPMEYDYFGFPEHTYRIKYPAAGSPNLASRVKTLLADAGFKPRVDAERGFDHGTFVPLGLMYPEADVPVVMLSMKSSYDAEEHIRVGQALAPLRDEGVLIIGSGLTYHNMRGFRRPESTPIAEAFEAYLNKAISQADAKARNDMLVRWETAPHARLAHPREDHLLPLMVVAGAAASDVGQAVFIDHVMEVPMASYEFGAVSAAKVNATNF</sequence>
<feature type="domain" description="Extradiol ring-cleavage dioxygenase class III enzyme subunit B" evidence="6">
    <location>
        <begin position="7"/>
        <end position="248"/>
    </location>
</feature>
<evidence type="ECO:0000313" key="7">
    <source>
        <dbReference type="EMBL" id="QAA94351.1"/>
    </source>
</evidence>
<comment type="cofactor">
    <cofactor evidence="1">
        <name>Zn(2+)</name>
        <dbReference type="ChEBI" id="CHEBI:29105"/>
    </cofactor>
</comment>
<evidence type="ECO:0000256" key="5">
    <source>
        <dbReference type="ARBA" id="ARBA00023002"/>
    </source>
</evidence>
<dbReference type="PANTHER" id="PTHR30096:SF0">
    <property type="entry name" value="4,5-DOPA DIOXYGENASE EXTRADIOL-LIKE PROTEIN"/>
    <property type="match status" value="1"/>
</dbReference>
<dbReference type="GO" id="GO:0016702">
    <property type="term" value="F:oxidoreductase activity, acting on single donors with incorporation of molecular oxygen, incorporation of two atoms of oxygen"/>
    <property type="evidence" value="ECO:0007669"/>
    <property type="project" value="UniProtKB-ARBA"/>
</dbReference>
<keyword evidence="5" id="KW-0560">Oxidoreductase</keyword>
<dbReference type="OrthoDB" id="9790889at2"/>
<proteinExistence type="inferred from homology"/>
<dbReference type="GO" id="GO:0008198">
    <property type="term" value="F:ferrous iron binding"/>
    <property type="evidence" value="ECO:0007669"/>
    <property type="project" value="InterPro"/>
</dbReference>
<dbReference type="PANTHER" id="PTHR30096">
    <property type="entry name" value="4,5-DOPA DIOXYGENASE EXTRADIOL-LIKE PROTEIN"/>
    <property type="match status" value="1"/>
</dbReference>
<dbReference type="Pfam" id="PF02900">
    <property type="entry name" value="LigB"/>
    <property type="match status" value="1"/>
</dbReference>
<evidence type="ECO:0000256" key="3">
    <source>
        <dbReference type="ARBA" id="ARBA00022723"/>
    </source>
</evidence>
<organism evidence="7 8">
    <name type="scientific">Pollutimonas thiosulfatoxidans</name>
    <dbReference type="NCBI Taxonomy" id="2028345"/>
    <lineage>
        <taxon>Bacteria</taxon>
        <taxon>Pseudomonadati</taxon>
        <taxon>Pseudomonadota</taxon>
        <taxon>Betaproteobacteria</taxon>
        <taxon>Burkholderiales</taxon>
        <taxon>Alcaligenaceae</taxon>
        <taxon>Pollutimonas</taxon>
    </lineage>
</organism>
<accession>A0A410GDI8</accession>
<reference evidence="7 8" key="1">
    <citation type="submission" date="2017-08" db="EMBL/GenBank/DDBJ databases">
        <authorList>
            <person name="Park S.-J."/>
            <person name="Kim H."/>
        </authorList>
    </citation>
    <scope>NUCLEOTIDE SEQUENCE [LARGE SCALE GENOMIC DNA]</scope>
    <source>
        <strain evidence="8">ye3</strain>
    </source>
</reference>
<dbReference type="PIRSF" id="PIRSF006157">
    <property type="entry name" value="Doxgns_DODA"/>
    <property type="match status" value="1"/>
</dbReference>
<keyword evidence="4" id="KW-0862">Zinc</keyword>
<dbReference type="Proteomes" id="UP000283474">
    <property type="component" value="Chromosome"/>
</dbReference>
<keyword evidence="8" id="KW-1185">Reference proteome</keyword>
<evidence type="ECO:0000256" key="2">
    <source>
        <dbReference type="ARBA" id="ARBA00007581"/>
    </source>
</evidence>
<evidence type="ECO:0000313" key="8">
    <source>
        <dbReference type="Proteomes" id="UP000283474"/>
    </source>
</evidence>
<dbReference type="InterPro" id="IPR014436">
    <property type="entry name" value="Extradiol_dOase_DODA"/>
</dbReference>
<protein>
    <submittedName>
        <fullName evidence="7">Dioxygenase</fullName>
    </submittedName>
</protein>
<dbReference type="SUPFAM" id="SSF53213">
    <property type="entry name" value="LigB-like"/>
    <property type="match status" value="1"/>
</dbReference>
<dbReference type="CDD" id="cd07363">
    <property type="entry name" value="45_DOPA_Dioxygenase"/>
    <property type="match status" value="1"/>
</dbReference>
<name>A0A410GDI8_9BURK</name>
<gene>
    <name evidence="7" type="ORF">CKA81_11280</name>
</gene>
<keyword evidence="7" id="KW-0223">Dioxygenase</keyword>
<evidence type="ECO:0000256" key="1">
    <source>
        <dbReference type="ARBA" id="ARBA00001947"/>
    </source>
</evidence>
<dbReference type="Gene3D" id="3.40.830.10">
    <property type="entry name" value="LigB-like"/>
    <property type="match status" value="1"/>
</dbReference>